<sequence length="142" mass="16205">MTDNYDDIIHLPHHVSKRHPQMRLYSRAAQFAPFAALTSYGEVVAETARYTSPKVEMMEDDRELLDRKLSILFSNLAERPTVSITYFQPDAHKEGGSYLTVTGVVKAIRDSERMILMDNGKRIGVDSIIGLEGEVFRLIEFR</sequence>
<keyword evidence="2" id="KW-1185">Reference proteome</keyword>
<protein>
    <recommendedName>
        <fullName evidence="3">YolD-like protein</fullName>
    </recommendedName>
</protein>
<name>A0ABX7XVK0_9BACT</name>
<reference evidence="1 2" key="1">
    <citation type="submission" date="2021-03" db="EMBL/GenBank/DDBJ databases">
        <title>Human Oral Microbial Genomes.</title>
        <authorList>
            <person name="Johnston C.D."/>
            <person name="Chen T."/>
            <person name="Dewhirst F.E."/>
        </authorList>
    </citation>
    <scope>NUCLEOTIDE SEQUENCE [LARGE SCALE GENOMIC DNA]</scope>
    <source>
        <strain evidence="1 2">W1435</strain>
    </source>
</reference>
<gene>
    <name evidence="1" type="ORF">J5A51_05340</name>
</gene>
<organism evidence="1 2">
    <name type="scientific">Prevotella fusca JCM 17724</name>
    <dbReference type="NCBI Taxonomy" id="1236517"/>
    <lineage>
        <taxon>Bacteria</taxon>
        <taxon>Pseudomonadati</taxon>
        <taxon>Bacteroidota</taxon>
        <taxon>Bacteroidia</taxon>
        <taxon>Bacteroidales</taxon>
        <taxon>Prevotellaceae</taxon>
        <taxon>Prevotella</taxon>
    </lineage>
</organism>
<evidence type="ECO:0008006" key="3">
    <source>
        <dbReference type="Google" id="ProtNLM"/>
    </source>
</evidence>
<dbReference type="EMBL" id="CP072369">
    <property type="protein sequence ID" value="QUB85661.1"/>
    <property type="molecule type" value="Genomic_DNA"/>
</dbReference>
<evidence type="ECO:0000313" key="1">
    <source>
        <dbReference type="EMBL" id="QUB85661.1"/>
    </source>
</evidence>
<dbReference type="RefSeq" id="WP_025079238.1">
    <property type="nucleotide sequence ID" value="NZ_BAKO01000066.1"/>
</dbReference>
<proteinExistence type="predicted"/>
<accession>A0ABX7XVK0</accession>
<dbReference type="Proteomes" id="UP000682005">
    <property type="component" value="Chromosome 2"/>
</dbReference>
<evidence type="ECO:0000313" key="2">
    <source>
        <dbReference type="Proteomes" id="UP000682005"/>
    </source>
</evidence>